<dbReference type="Proteomes" id="UP000026962">
    <property type="component" value="Chromosome 4"/>
</dbReference>
<dbReference type="AlphaFoldDB" id="A0A0E0KSV9"/>
<sequence>MEGWQPMRWTGKRIGRARVGRGRMKWRGKVVLSFGGGFIGLAVAAWEARHSIEHLACMLC</sequence>
<protein>
    <submittedName>
        <fullName evidence="1">Uncharacterized protein</fullName>
    </submittedName>
</protein>
<accession>A0A0E0KSV9</accession>
<evidence type="ECO:0000313" key="1">
    <source>
        <dbReference type="EnsemblPlants" id="OPUNC04G16590.1"/>
    </source>
</evidence>
<evidence type="ECO:0000313" key="2">
    <source>
        <dbReference type="Proteomes" id="UP000026962"/>
    </source>
</evidence>
<proteinExistence type="predicted"/>
<reference evidence="1" key="1">
    <citation type="submission" date="2015-04" db="UniProtKB">
        <authorList>
            <consortium name="EnsemblPlants"/>
        </authorList>
    </citation>
    <scope>IDENTIFICATION</scope>
</reference>
<reference evidence="1" key="2">
    <citation type="submission" date="2018-05" db="EMBL/GenBank/DDBJ databases">
        <title>OpunRS2 (Oryza punctata Reference Sequence Version 2).</title>
        <authorList>
            <person name="Zhang J."/>
            <person name="Kudrna D."/>
            <person name="Lee S."/>
            <person name="Talag J."/>
            <person name="Welchert J."/>
            <person name="Wing R.A."/>
        </authorList>
    </citation>
    <scope>NUCLEOTIDE SEQUENCE [LARGE SCALE GENOMIC DNA]</scope>
</reference>
<keyword evidence="2" id="KW-1185">Reference proteome</keyword>
<name>A0A0E0KSV9_ORYPU</name>
<dbReference type="Gramene" id="OPUNC04G16590.1">
    <property type="protein sequence ID" value="OPUNC04G16590.1"/>
    <property type="gene ID" value="OPUNC04G16590"/>
</dbReference>
<organism evidence="1">
    <name type="scientific">Oryza punctata</name>
    <name type="common">Red rice</name>
    <dbReference type="NCBI Taxonomy" id="4537"/>
    <lineage>
        <taxon>Eukaryota</taxon>
        <taxon>Viridiplantae</taxon>
        <taxon>Streptophyta</taxon>
        <taxon>Embryophyta</taxon>
        <taxon>Tracheophyta</taxon>
        <taxon>Spermatophyta</taxon>
        <taxon>Magnoliopsida</taxon>
        <taxon>Liliopsida</taxon>
        <taxon>Poales</taxon>
        <taxon>Poaceae</taxon>
        <taxon>BOP clade</taxon>
        <taxon>Oryzoideae</taxon>
        <taxon>Oryzeae</taxon>
        <taxon>Oryzinae</taxon>
        <taxon>Oryza</taxon>
    </lineage>
</organism>
<dbReference type="EnsemblPlants" id="OPUNC04G16590.1">
    <property type="protein sequence ID" value="OPUNC04G16590.1"/>
    <property type="gene ID" value="OPUNC04G16590"/>
</dbReference>
<dbReference type="HOGENOM" id="CLU_2945764_0_0_1"/>